<dbReference type="RefSeq" id="WP_094061675.1">
    <property type="nucleotide sequence ID" value="NZ_CP022530.1"/>
</dbReference>
<dbReference type="GO" id="GO:0005835">
    <property type="term" value="C:fatty acid synthase complex"/>
    <property type="evidence" value="ECO:0007669"/>
    <property type="project" value="InterPro"/>
</dbReference>
<sequence>MHLATPMQYHQPPGLWSQYVRALLARGNGKPVPPMPSLEAALIRQRCDPTKVAEYAKVCGFNQHTYLPYTYPHILAFPLHLELMLHPEFPLAPMGLVHVRNQITQHRPIAVTEALDIRCFLGASQHSDKGLEFDCVTEVRVMGELVWESVSTNLARSQTASSKKKTTPPTPAAFDHQQSWHLPSNLGRRYARVSGDSNPIHLYPFSARLFGFKQHIAHGMWTKARTAAALTNMVDMSQGQLTVQFKQPIFLPADIALHYQPEGSNVSFEVRAQNSRIHMTGHWQGH</sequence>
<dbReference type="PRINTS" id="PR01483">
    <property type="entry name" value="FASYNTHASE"/>
</dbReference>
<dbReference type="GO" id="GO:0006633">
    <property type="term" value="P:fatty acid biosynthetic process"/>
    <property type="evidence" value="ECO:0007669"/>
    <property type="project" value="InterPro"/>
</dbReference>
<proteinExistence type="predicted"/>
<protein>
    <recommendedName>
        <fullName evidence="2">MaoC-like domain-containing protein</fullName>
    </recommendedName>
</protein>
<dbReference type="PANTHER" id="PTHR43841:SF1">
    <property type="entry name" value="3-HYDROXYACYL-THIOESTER DEHYDRATASE X"/>
    <property type="match status" value="1"/>
</dbReference>
<feature type="region of interest" description="Disordered" evidence="1">
    <location>
        <begin position="157"/>
        <end position="177"/>
    </location>
</feature>
<evidence type="ECO:0000259" key="2">
    <source>
        <dbReference type="Pfam" id="PF01575"/>
    </source>
</evidence>
<evidence type="ECO:0000313" key="3">
    <source>
        <dbReference type="EMBL" id="ASP40513.1"/>
    </source>
</evidence>
<dbReference type="PANTHER" id="PTHR43841">
    <property type="entry name" value="3-HYDROXYACYL-THIOESTER DEHYDRATASE HTDX-RELATED"/>
    <property type="match status" value="1"/>
</dbReference>
<dbReference type="SUPFAM" id="SSF54637">
    <property type="entry name" value="Thioesterase/thiol ester dehydrase-isomerase"/>
    <property type="match status" value="2"/>
</dbReference>
<dbReference type="Gene3D" id="3.10.129.10">
    <property type="entry name" value="Hotdog Thioesterase"/>
    <property type="match status" value="1"/>
</dbReference>
<dbReference type="InterPro" id="IPR003965">
    <property type="entry name" value="Fatty_acid_synthase"/>
</dbReference>
<gene>
    <name evidence="3" type="ORF">CHH28_18375</name>
</gene>
<accession>A0A222FQK3</accession>
<feature type="domain" description="MaoC-like" evidence="2">
    <location>
        <begin position="175"/>
        <end position="273"/>
    </location>
</feature>
<dbReference type="InterPro" id="IPR029069">
    <property type="entry name" value="HotDog_dom_sf"/>
</dbReference>
<dbReference type="Pfam" id="PF01575">
    <property type="entry name" value="MaoC_dehydratas"/>
    <property type="match status" value="1"/>
</dbReference>
<dbReference type="EMBL" id="CP022530">
    <property type="protein sequence ID" value="ASP40513.1"/>
    <property type="molecule type" value="Genomic_DNA"/>
</dbReference>
<evidence type="ECO:0000313" key="4">
    <source>
        <dbReference type="Proteomes" id="UP000202440"/>
    </source>
</evidence>
<name>A0A222FQK3_9GAMM</name>
<dbReference type="Proteomes" id="UP000202440">
    <property type="component" value="Chromosome"/>
</dbReference>
<keyword evidence="4" id="KW-1185">Reference proteome</keyword>
<organism evidence="3 4">
    <name type="scientific">Bacterioplanes sanyensis</name>
    <dbReference type="NCBI Taxonomy" id="1249553"/>
    <lineage>
        <taxon>Bacteria</taxon>
        <taxon>Pseudomonadati</taxon>
        <taxon>Pseudomonadota</taxon>
        <taxon>Gammaproteobacteria</taxon>
        <taxon>Oceanospirillales</taxon>
        <taxon>Oceanospirillaceae</taxon>
        <taxon>Bacterioplanes</taxon>
    </lineage>
</organism>
<dbReference type="AlphaFoldDB" id="A0A222FQK3"/>
<evidence type="ECO:0000256" key="1">
    <source>
        <dbReference type="SAM" id="MobiDB-lite"/>
    </source>
</evidence>
<dbReference type="OrthoDB" id="9774179at2"/>
<dbReference type="GO" id="GO:0004312">
    <property type="term" value="F:fatty acid synthase activity"/>
    <property type="evidence" value="ECO:0007669"/>
    <property type="project" value="InterPro"/>
</dbReference>
<dbReference type="InterPro" id="IPR002539">
    <property type="entry name" value="MaoC-like_dom"/>
</dbReference>
<dbReference type="KEGG" id="bsan:CHH28_18375"/>
<reference evidence="3 4" key="1">
    <citation type="submission" date="2017-07" db="EMBL/GenBank/DDBJ databases">
        <title>Annotated genome sequence of Bacterioplanes sanyensis isolated from Red Sea.</title>
        <authorList>
            <person name="Rehman Z.U."/>
        </authorList>
    </citation>
    <scope>NUCLEOTIDE SEQUENCE [LARGE SCALE GENOMIC DNA]</scope>
    <source>
        <strain evidence="3 4">NV9</strain>
    </source>
</reference>